<dbReference type="InterPro" id="IPR025521">
    <property type="entry name" value="Neprosin_propep"/>
</dbReference>
<dbReference type="PANTHER" id="PTHR31589:SF254">
    <property type="entry name" value="OS01G0547133 PROTEIN"/>
    <property type="match status" value="1"/>
</dbReference>
<dbReference type="InterPro" id="IPR053168">
    <property type="entry name" value="Glutamic_endopeptidase"/>
</dbReference>
<reference evidence="2 3" key="1">
    <citation type="submission" date="2024-11" db="EMBL/GenBank/DDBJ databases">
        <title>Chromosome-level genome assembly of Eucalyptus globulus Labill. provides insights into its genome evolution.</title>
        <authorList>
            <person name="Li X."/>
        </authorList>
    </citation>
    <scope>NUCLEOTIDE SEQUENCE [LARGE SCALE GENOMIC DNA]</scope>
    <source>
        <strain evidence="2">CL2024</strain>
        <tissue evidence="2">Fresh tender leaves</tissue>
    </source>
</reference>
<gene>
    <name evidence="2" type="ORF">ACJRO7_031378</name>
</gene>
<accession>A0ABD3JKT4</accession>
<dbReference type="Pfam" id="PF03080">
    <property type="entry name" value="Neprosin"/>
    <property type="match status" value="1"/>
</dbReference>
<evidence type="ECO:0000313" key="2">
    <source>
        <dbReference type="EMBL" id="KAL3726471.1"/>
    </source>
</evidence>
<feature type="domain" description="Neprosin PEP catalytic" evidence="1">
    <location>
        <begin position="212"/>
        <end position="466"/>
    </location>
</feature>
<comment type="caution">
    <text evidence="2">The sequence shown here is derived from an EMBL/GenBank/DDBJ whole genome shotgun (WGS) entry which is preliminary data.</text>
</comment>
<dbReference type="AlphaFoldDB" id="A0ABD3JKT4"/>
<dbReference type="InterPro" id="IPR004314">
    <property type="entry name" value="Neprosin"/>
</dbReference>
<sequence length="466" mass="51821">MLLRAGERATGCSRREKRQALAGSFSKVIMDCGASSSFCSCCRWRSSSFKISLSRSPIIPIFVLFLLVPSPFFCQARSLETATFRATNQTFQPGDELQKLKMIRAHLKDINKPPLKTIKSPDGDIIDCILSHQQPAFDHPLLKGQKPLDPPKMPKGYNSTTVAIEILQPWRMSGEVCPEGTVPIRRMSEADVLRASSIQTFGKKVRSHALTDTSDNSPEYAVVYVDQDQYYGAQATINVWQPYVAQDDEISVAQLWVSAGTDGVDLNTIEVGWQVYPGLYGDDTTRLFIYWTNDDYKETGCYNLLCPGFVQTNNGIAIGSPLEPMSSYGGAQIDITLLVWKDLDTGNWWLLLEPNIFLGYWPSVLFTHLDDHASEVNFGGEIMNTNAMGKHTLTEMGSGHFAEEGYRKAAYFQQLQVVDGSNELLPVQNAETVVSYPNCYDLEPGNDPNWGYSFFYGGPGRSGTCP</sequence>
<dbReference type="Gene3D" id="3.90.1320.10">
    <property type="entry name" value="Outer-capsid protein sigma 3, large lobe"/>
    <property type="match status" value="1"/>
</dbReference>
<proteinExistence type="predicted"/>
<dbReference type="Pfam" id="PF14365">
    <property type="entry name" value="Neprosin_AP"/>
    <property type="match status" value="1"/>
</dbReference>
<name>A0ABD3JKT4_EUCGL</name>
<dbReference type="Proteomes" id="UP001634007">
    <property type="component" value="Unassembled WGS sequence"/>
</dbReference>
<dbReference type="EMBL" id="JBJKBG010000008">
    <property type="protein sequence ID" value="KAL3726471.1"/>
    <property type="molecule type" value="Genomic_DNA"/>
</dbReference>
<dbReference type="PROSITE" id="PS52045">
    <property type="entry name" value="NEPROSIN_PEP_CD"/>
    <property type="match status" value="1"/>
</dbReference>
<dbReference type="PANTHER" id="PTHR31589">
    <property type="entry name" value="PROTEIN, PUTATIVE (DUF239)-RELATED-RELATED"/>
    <property type="match status" value="1"/>
</dbReference>
<keyword evidence="3" id="KW-1185">Reference proteome</keyword>
<protein>
    <recommendedName>
        <fullName evidence="1">Neprosin PEP catalytic domain-containing protein</fullName>
    </recommendedName>
</protein>
<organism evidence="2 3">
    <name type="scientific">Eucalyptus globulus</name>
    <name type="common">Tasmanian blue gum</name>
    <dbReference type="NCBI Taxonomy" id="34317"/>
    <lineage>
        <taxon>Eukaryota</taxon>
        <taxon>Viridiplantae</taxon>
        <taxon>Streptophyta</taxon>
        <taxon>Embryophyta</taxon>
        <taxon>Tracheophyta</taxon>
        <taxon>Spermatophyta</taxon>
        <taxon>Magnoliopsida</taxon>
        <taxon>eudicotyledons</taxon>
        <taxon>Gunneridae</taxon>
        <taxon>Pentapetalae</taxon>
        <taxon>rosids</taxon>
        <taxon>malvids</taxon>
        <taxon>Myrtales</taxon>
        <taxon>Myrtaceae</taxon>
        <taxon>Myrtoideae</taxon>
        <taxon>Eucalypteae</taxon>
        <taxon>Eucalyptus</taxon>
    </lineage>
</organism>
<evidence type="ECO:0000313" key="3">
    <source>
        <dbReference type="Proteomes" id="UP001634007"/>
    </source>
</evidence>
<evidence type="ECO:0000259" key="1">
    <source>
        <dbReference type="PROSITE" id="PS52045"/>
    </source>
</evidence>